<name>A0A0B0MJX7_GOSAR</name>
<gene>
    <name evidence="1" type="ORF">F383_39039</name>
</gene>
<dbReference type="EMBL" id="JRRC01143139">
    <property type="protein sequence ID" value="KHG00677.1"/>
    <property type="molecule type" value="Genomic_DNA"/>
</dbReference>
<proteinExistence type="predicted"/>
<accession>A0A0B0MJX7</accession>
<comment type="caution">
    <text evidence="1">The sequence shown here is derived from an EMBL/GenBank/DDBJ whole genome shotgun (WGS) entry which is preliminary data.</text>
</comment>
<organism evidence="1 2">
    <name type="scientific">Gossypium arboreum</name>
    <name type="common">Tree cotton</name>
    <name type="synonym">Gossypium nanking</name>
    <dbReference type="NCBI Taxonomy" id="29729"/>
    <lineage>
        <taxon>Eukaryota</taxon>
        <taxon>Viridiplantae</taxon>
        <taxon>Streptophyta</taxon>
        <taxon>Embryophyta</taxon>
        <taxon>Tracheophyta</taxon>
        <taxon>Spermatophyta</taxon>
        <taxon>Magnoliopsida</taxon>
        <taxon>eudicotyledons</taxon>
        <taxon>Gunneridae</taxon>
        <taxon>Pentapetalae</taxon>
        <taxon>rosids</taxon>
        <taxon>malvids</taxon>
        <taxon>Malvales</taxon>
        <taxon>Malvaceae</taxon>
        <taxon>Malvoideae</taxon>
        <taxon>Gossypium</taxon>
    </lineage>
</organism>
<protein>
    <submittedName>
        <fullName evidence="1">Uncharacterized protein</fullName>
    </submittedName>
</protein>
<keyword evidence="2" id="KW-1185">Reference proteome</keyword>
<dbReference type="AlphaFoldDB" id="A0A0B0MJX7"/>
<evidence type="ECO:0000313" key="2">
    <source>
        <dbReference type="Proteomes" id="UP000032142"/>
    </source>
</evidence>
<evidence type="ECO:0000313" key="1">
    <source>
        <dbReference type="EMBL" id="KHG00677.1"/>
    </source>
</evidence>
<sequence>MRFFSITHFDRLLRNIEIDTC</sequence>
<dbReference type="Proteomes" id="UP000032142">
    <property type="component" value="Unassembled WGS sequence"/>
</dbReference>
<reference evidence="2" key="1">
    <citation type="submission" date="2014-09" db="EMBL/GenBank/DDBJ databases">
        <authorList>
            <person name="Mudge J."/>
            <person name="Ramaraj T."/>
            <person name="Lindquist I.E."/>
            <person name="Bharti A.K."/>
            <person name="Sundararajan A."/>
            <person name="Cameron C.T."/>
            <person name="Woodward J.E."/>
            <person name="May G.D."/>
            <person name="Brubaker C."/>
            <person name="Broadhvest J."/>
            <person name="Wilkins T.A."/>
        </authorList>
    </citation>
    <scope>NUCLEOTIDE SEQUENCE</scope>
    <source>
        <strain evidence="2">cv. AKA8401</strain>
    </source>
</reference>